<proteinExistence type="predicted"/>
<evidence type="ECO:0000256" key="2">
    <source>
        <dbReference type="SAM" id="MobiDB-lite"/>
    </source>
</evidence>
<name>W6ZUS0_COCMI</name>
<dbReference type="RefSeq" id="XP_007685923.1">
    <property type="nucleotide sequence ID" value="XM_007687733.1"/>
</dbReference>
<dbReference type="OrthoDB" id="3695726at2759"/>
<feature type="compositionally biased region" description="Polar residues" evidence="2">
    <location>
        <begin position="400"/>
        <end position="418"/>
    </location>
</feature>
<keyword evidence="1" id="KW-0863">Zinc-finger</keyword>
<dbReference type="GeneID" id="19122675"/>
<dbReference type="HOGENOM" id="CLU_535255_0_0_1"/>
<gene>
    <name evidence="4" type="ORF">COCMIDRAFT_34963</name>
</gene>
<feature type="region of interest" description="Disordered" evidence="2">
    <location>
        <begin position="325"/>
        <end position="345"/>
    </location>
</feature>
<dbReference type="InterPro" id="IPR013087">
    <property type="entry name" value="Znf_C2H2_type"/>
</dbReference>
<evidence type="ECO:0000313" key="4">
    <source>
        <dbReference type="EMBL" id="EUC47576.1"/>
    </source>
</evidence>
<keyword evidence="5" id="KW-1185">Reference proteome</keyword>
<feature type="region of interest" description="Disordered" evidence="2">
    <location>
        <begin position="50"/>
        <end position="93"/>
    </location>
</feature>
<evidence type="ECO:0000259" key="3">
    <source>
        <dbReference type="PROSITE" id="PS50157"/>
    </source>
</evidence>
<keyword evidence="1" id="KW-0862">Zinc</keyword>
<feature type="compositionally biased region" description="Polar residues" evidence="2">
    <location>
        <begin position="81"/>
        <end position="93"/>
    </location>
</feature>
<organism evidence="4 5">
    <name type="scientific">Bipolaris oryzae ATCC 44560</name>
    <dbReference type="NCBI Taxonomy" id="930090"/>
    <lineage>
        <taxon>Eukaryota</taxon>
        <taxon>Fungi</taxon>
        <taxon>Dikarya</taxon>
        <taxon>Ascomycota</taxon>
        <taxon>Pezizomycotina</taxon>
        <taxon>Dothideomycetes</taxon>
        <taxon>Pleosporomycetidae</taxon>
        <taxon>Pleosporales</taxon>
        <taxon>Pleosporineae</taxon>
        <taxon>Pleosporaceae</taxon>
        <taxon>Bipolaris</taxon>
    </lineage>
</organism>
<feature type="compositionally biased region" description="Polar residues" evidence="2">
    <location>
        <begin position="60"/>
        <end position="70"/>
    </location>
</feature>
<dbReference type="KEGG" id="bor:COCMIDRAFT_34963"/>
<dbReference type="AlphaFoldDB" id="W6ZUS0"/>
<feature type="domain" description="C2H2-type" evidence="3">
    <location>
        <begin position="457"/>
        <end position="481"/>
    </location>
</feature>
<feature type="compositionally biased region" description="Basic residues" evidence="2">
    <location>
        <begin position="476"/>
        <end position="485"/>
    </location>
</feature>
<protein>
    <recommendedName>
        <fullName evidence="3">C2H2-type domain-containing protein</fullName>
    </recommendedName>
</protein>
<feature type="region of interest" description="Disordered" evidence="2">
    <location>
        <begin position="397"/>
        <end position="418"/>
    </location>
</feature>
<sequence>MTTEMGSGFNKVNWPKRQHPYQSLPYMAAQGAEGTGAHHTHQYLAPYSEDRRDRAPVEHSGQNGYPASTHSQHHVGFEGYSTEQPPSRAMNQDPRSFRENAVYPINGPSHICRTMESRHVPLMQVHNCTYCQDESVLNAYHDARIRQEVFQQTSMNFSNSVHGTANNAYDANLDTLSYLGAHVFEEDACGTPKSSSSDIRSRQYDGQEQEASIGATQYQERGSVSMTESTPGLRSSAQGGIVIQLDATNAEPWTVFGLVDDSQTSRSIRRIQEGMDRITLDATHSVFAYGNPSSVSSTRTGFETCLSSVIQLPNQIDDIPSAIPYFPPSSASGSQMDASDSYQSPLDVTYTSGSRTDPQNRHRLLMERAATLARAHGHLGRYPRSDPGCHLPIPGVRRPSSASSQITDATSSSAVPSSGQGVLKCGVDGCETTFSGRYGKGNRARHKKDCHGGKGPIICQDGNCGKVFRRSDARLKHHRKHHPHLVGRNTQVSRPRRWNLAPGDLDGDA</sequence>
<dbReference type="Proteomes" id="UP000054032">
    <property type="component" value="Unassembled WGS sequence"/>
</dbReference>
<accession>W6ZUS0</accession>
<dbReference type="Gene3D" id="3.30.160.60">
    <property type="entry name" value="Classic Zinc Finger"/>
    <property type="match status" value="1"/>
</dbReference>
<feature type="region of interest" description="Disordered" evidence="2">
    <location>
        <begin position="189"/>
        <end position="212"/>
    </location>
</feature>
<keyword evidence="1" id="KW-0479">Metal-binding</keyword>
<dbReference type="PROSITE" id="PS50157">
    <property type="entry name" value="ZINC_FINGER_C2H2_2"/>
    <property type="match status" value="1"/>
</dbReference>
<reference evidence="4 5" key="1">
    <citation type="journal article" date="2013" name="PLoS Genet.">
        <title>Comparative genome structure, secondary metabolite, and effector coding capacity across Cochliobolus pathogens.</title>
        <authorList>
            <person name="Condon B.J."/>
            <person name="Leng Y."/>
            <person name="Wu D."/>
            <person name="Bushley K.E."/>
            <person name="Ohm R.A."/>
            <person name="Otillar R."/>
            <person name="Martin J."/>
            <person name="Schackwitz W."/>
            <person name="Grimwood J."/>
            <person name="MohdZainudin N."/>
            <person name="Xue C."/>
            <person name="Wang R."/>
            <person name="Manning V.A."/>
            <person name="Dhillon B."/>
            <person name="Tu Z.J."/>
            <person name="Steffenson B.J."/>
            <person name="Salamov A."/>
            <person name="Sun H."/>
            <person name="Lowry S."/>
            <person name="LaButti K."/>
            <person name="Han J."/>
            <person name="Copeland A."/>
            <person name="Lindquist E."/>
            <person name="Barry K."/>
            <person name="Schmutz J."/>
            <person name="Baker S.E."/>
            <person name="Ciuffetti L.M."/>
            <person name="Grigoriev I.V."/>
            <person name="Zhong S."/>
            <person name="Turgeon B.G."/>
        </authorList>
    </citation>
    <scope>NUCLEOTIDE SEQUENCE [LARGE SCALE GENOMIC DNA]</scope>
    <source>
        <strain evidence="4 5">ATCC 44560</strain>
    </source>
</reference>
<feature type="compositionally biased region" description="Polar residues" evidence="2">
    <location>
        <begin position="329"/>
        <end position="345"/>
    </location>
</feature>
<evidence type="ECO:0000313" key="5">
    <source>
        <dbReference type="Proteomes" id="UP000054032"/>
    </source>
</evidence>
<feature type="region of interest" description="Disordered" evidence="2">
    <location>
        <begin position="476"/>
        <end position="509"/>
    </location>
</feature>
<dbReference type="eggNOG" id="ENOG502T5Y0">
    <property type="taxonomic scope" value="Eukaryota"/>
</dbReference>
<dbReference type="EMBL" id="KI963951">
    <property type="protein sequence ID" value="EUC47576.1"/>
    <property type="molecule type" value="Genomic_DNA"/>
</dbReference>
<evidence type="ECO:0000256" key="1">
    <source>
        <dbReference type="PROSITE-ProRule" id="PRU00042"/>
    </source>
</evidence>
<dbReference type="GO" id="GO:0008270">
    <property type="term" value="F:zinc ion binding"/>
    <property type="evidence" value="ECO:0007669"/>
    <property type="project" value="UniProtKB-KW"/>
</dbReference>